<dbReference type="RefSeq" id="WP_308955084.1">
    <property type="nucleotide sequence ID" value="NZ_JAVICY010000003.1"/>
</dbReference>
<dbReference type="InterPro" id="IPR006756">
    <property type="entry name" value="Phenol_hydroxylase"/>
</dbReference>
<evidence type="ECO:0000313" key="2">
    <source>
        <dbReference type="Proteomes" id="UP001243195"/>
    </source>
</evidence>
<accession>A0AAW8JGF5</accession>
<protein>
    <submittedName>
        <fullName evidence="1">Phenol hydroxylase subunit P4</fullName>
        <ecNumber evidence="1">1.14.13.7</ecNumber>
    </submittedName>
</protein>
<sequence length="121" mass="13999">MTVKAIVENYQFEPLDQQSRYGENMLLFIGWDHHTLFCSAHAFVVSPQQTLQELIDGQIQAGFSQHPDFENIYWSKAQFNLNNQPLEQVDFSKTLTELGFDHKSLLRFITPDLKGYKGAFV</sequence>
<evidence type="ECO:0000313" key="1">
    <source>
        <dbReference type="EMBL" id="MDQ9070512.1"/>
    </source>
</evidence>
<dbReference type="Pfam" id="PF04663">
    <property type="entry name" value="Phenol_monoox"/>
    <property type="match status" value="1"/>
</dbReference>
<dbReference type="EC" id="1.14.13.7" evidence="1"/>
<gene>
    <name evidence="1" type="ORF">RFH51_03425</name>
</gene>
<reference evidence="1" key="1">
    <citation type="submission" date="2023-08" db="EMBL/GenBank/DDBJ databases">
        <title>Emergence of clinically-relevant ST2 carbapenem-resistant Acinetobacter baumannii strains in hospital sewages in Zhejiang, East of China.</title>
        <authorList>
            <person name="Kaichao C."/>
            <person name="Zhang R."/>
        </authorList>
    </citation>
    <scope>NUCLEOTIDE SEQUENCE</scope>
    <source>
        <strain evidence="1">M-SY-60</strain>
    </source>
</reference>
<dbReference type="Proteomes" id="UP001243195">
    <property type="component" value="Unassembled WGS sequence"/>
</dbReference>
<organism evidence="1 2">
    <name type="scientific">Acinetobacter gerneri</name>
    <dbReference type="NCBI Taxonomy" id="202952"/>
    <lineage>
        <taxon>Bacteria</taxon>
        <taxon>Pseudomonadati</taxon>
        <taxon>Pseudomonadota</taxon>
        <taxon>Gammaproteobacteria</taxon>
        <taxon>Moraxellales</taxon>
        <taxon>Moraxellaceae</taxon>
        <taxon>Acinetobacter</taxon>
    </lineage>
</organism>
<name>A0AAW8JGF5_9GAMM</name>
<comment type="caution">
    <text evidence="1">The sequence shown here is derived from an EMBL/GenBank/DDBJ whole genome shotgun (WGS) entry which is preliminary data.</text>
</comment>
<dbReference type="GO" id="GO:0018662">
    <property type="term" value="F:phenol 2-monooxygenase activity"/>
    <property type="evidence" value="ECO:0007669"/>
    <property type="project" value="UniProtKB-EC"/>
</dbReference>
<keyword evidence="1" id="KW-0560">Oxidoreductase</keyword>
<dbReference type="InterPro" id="IPR043010">
    <property type="entry name" value="Phenol_hydroxylase_sf"/>
</dbReference>
<dbReference type="EMBL" id="JAVIDA010000003">
    <property type="protein sequence ID" value="MDQ9070512.1"/>
    <property type="molecule type" value="Genomic_DNA"/>
</dbReference>
<dbReference type="AlphaFoldDB" id="A0AAW8JGF5"/>
<dbReference type="Gene3D" id="3.10.20.560">
    <property type="entry name" value="Phenol hydroxylase"/>
    <property type="match status" value="1"/>
</dbReference>
<proteinExistence type="predicted"/>